<dbReference type="EMBL" id="APQU01000018">
    <property type="protein sequence ID" value="ENW28500.1"/>
    <property type="molecule type" value="Genomic_DNA"/>
</dbReference>
<proteinExistence type="inferred from homology"/>
<evidence type="ECO:0000313" key="4">
    <source>
        <dbReference type="Proteomes" id="UP000018416"/>
    </source>
</evidence>
<dbReference type="PANTHER" id="PTHR43174:SF1">
    <property type="entry name" value="UDP-N-ACETYLGLUCOSAMINE 2-EPIMERASE"/>
    <property type="match status" value="1"/>
</dbReference>
<dbReference type="Gene3D" id="3.40.50.2000">
    <property type="entry name" value="Glycogen Phosphorylase B"/>
    <property type="match status" value="2"/>
</dbReference>
<dbReference type="CDD" id="cd03786">
    <property type="entry name" value="GTB_UDP-GlcNAc_2-Epimerase"/>
    <property type="match status" value="1"/>
</dbReference>
<comment type="caution">
    <text evidence="3">The sequence shown here is derived from an EMBL/GenBank/DDBJ whole genome shotgun (WGS) entry which is preliminary data.</text>
</comment>
<gene>
    <name evidence="3" type="ORF">F923_02660</name>
</gene>
<dbReference type="HOGENOM" id="CLU_041674_0_1_6"/>
<evidence type="ECO:0000259" key="2">
    <source>
        <dbReference type="Pfam" id="PF02350"/>
    </source>
</evidence>
<reference evidence="3 4" key="1">
    <citation type="submission" date="2013-02" db="EMBL/GenBank/DDBJ databases">
        <title>The Genome Sequence of Acinetobacter lwoffii NIPH 478.</title>
        <authorList>
            <consortium name="The Broad Institute Genome Sequencing Platform"/>
            <consortium name="The Broad Institute Genome Sequencing Center for Infectious Disease"/>
            <person name="Cerqueira G."/>
            <person name="Feldgarden M."/>
            <person name="Courvalin P."/>
            <person name="Perichon B."/>
            <person name="Grillot-Courvalin C."/>
            <person name="Clermont D."/>
            <person name="Rocha E."/>
            <person name="Yoon E.-J."/>
            <person name="Nemec A."/>
            <person name="Walker B."/>
            <person name="Young S.K."/>
            <person name="Zeng Q."/>
            <person name="Gargeya S."/>
            <person name="Fitzgerald M."/>
            <person name="Haas B."/>
            <person name="Abouelleil A."/>
            <person name="Alvarado L."/>
            <person name="Arachchi H.M."/>
            <person name="Berlin A.M."/>
            <person name="Chapman S.B."/>
            <person name="Dewar J."/>
            <person name="Goldberg J."/>
            <person name="Griggs A."/>
            <person name="Gujja S."/>
            <person name="Hansen M."/>
            <person name="Howarth C."/>
            <person name="Imamovic A."/>
            <person name="Larimer J."/>
            <person name="McCowan C."/>
            <person name="Murphy C."/>
            <person name="Neiman D."/>
            <person name="Pearson M."/>
            <person name="Priest M."/>
            <person name="Roberts A."/>
            <person name="Saif S."/>
            <person name="Shea T."/>
            <person name="Sisk P."/>
            <person name="Sykes S."/>
            <person name="Wortman J."/>
            <person name="Nusbaum C."/>
            <person name="Birren B."/>
        </authorList>
    </citation>
    <scope>NUCLEOTIDE SEQUENCE [LARGE SCALE GENOMIC DNA]</scope>
    <source>
        <strain evidence="3 4">NIPH 478</strain>
    </source>
</reference>
<evidence type="ECO:0000313" key="3">
    <source>
        <dbReference type="EMBL" id="ENW28500.1"/>
    </source>
</evidence>
<dbReference type="GO" id="GO:0016853">
    <property type="term" value="F:isomerase activity"/>
    <property type="evidence" value="ECO:0007669"/>
    <property type="project" value="UniProtKB-KW"/>
</dbReference>
<dbReference type="PATRIC" id="fig|1217668.3.peg.2604"/>
<feature type="domain" description="UDP-N-acetylglucosamine 2-epimerase" evidence="2">
    <location>
        <begin position="22"/>
        <end position="353"/>
    </location>
</feature>
<comment type="similarity">
    <text evidence="1">Belongs to the UDP-N-acetylglucosamine 2-epimerase family.</text>
</comment>
<protein>
    <submittedName>
        <fullName evidence="3">UDP-N-acetylglucosamine 2-epimerase</fullName>
    </submittedName>
</protein>
<dbReference type="InterPro" id="IPR029767">
    <property type="entry name" value="WecB-like"/>
</dbReference>
<dbReference type="Pfam" id="PF02350">
    <property type="entry name" value="Epimerase_2"/>
    <property type="match status" value="1"/>
</dbReference>
<accession>N9H9K2</accession>
<dbReference type="RefSeq" id="WP_005108329.1">
    <property type="nucleotide sequence ID" value="NZ_KB849836.1"/>
</dbReference>
<dbReference type="SUPFAM" id="SSF53756">
    <property type="entry name" value="UDP-Glycosyltransferase/glycogen phosphorylase"/>
    <property type="match status" value="1"/>
</dbReference>
<keyword evidence="1" id="KW-0413">Isomerase</keyword>
<sequence>MKILTVIGARPQFIKASVVSAAIERTEGLTEEIIHTGQHFDTNMSNIFFDQLGIPKPHYQLDINSGSHGSMTGRMLEAIEKICLESKPDRLMVYGDTNSTLAGALAASKLHIPVAHIEAGLRSFNMRMPEEVNRILTDQVSDILFCPTETAVKNLKNEGFDQKPIQVLNVGDVMQDSSMFFAERAVKGEALKNVPESNFIVATLHRAENTDDPIRLKAIVDALNYIHNNILPVVLPLHPRTQKVVKSLGLKLEMLVLEPVGYLEMIWLLKHCSAVVSDSGGVQKEAFFFKKPCITMRDQTEWVELIEHGVNVLAGADTQKIIEYTKVMLDKTIEDPFNLYGGGQASQNIANVLAGI</sequence>
<organism evidence="3 4">
    <name type="scientific">Acinetobacter lwoffii NIPH 478</name>
    <dbReference type="NCBI Taxonomy" id="1217668"/>
    <lineage>
        <taxon>Bacteria</taxon>
        <taxon>Pseudomonadati</taxon>
        <taxon>Pseudomonadota</taxon>
        <taxon>Gammaproteobacteria</taxon>
        <taxon>Moraxellales</taxon>
        <taxon>Moraxellaceae</taxon>
        <taxon>Acinetobacter</taxon>
    </lineage>
</organism>
<name>N9H9K2_ACILW</name>
<dbReference type="Proteomes" id="UP000018416">
    <property type="component" value="Unassembled WGS sequence"/>
</dbReference>
<evidence type="ECO:0000256" key="1">
    <source>
        <dbReference type="RuleBase" id="RU003513"/>
    </source>
</evidence>
<dbReference type="PANTHER" id="PTHR43174">
    <property type="entry name" value="UDP-N-ACETYLGLUCOSAMINE 2-EPIMERASE"/>
    <property type="match status" value="1"/>
</dbReference>
<dbReference type="InterPro" id="IPR003331">
    <property type="entry name" value="UDP_GlcNAc_Epimerase_2_dom"/>
</dbReference>
<dbReference type="AlphaFoldDB" id="N9H9K2"/>
<dbReference type="NCBIfam" id="TIGR00236">
    <property type="entry name" value="wecB"/>
    <property type="match status" value="1"/>
</dbReference>